<keyword evidence="4" id="KW-1185">Reference proteome</keyword>
<proteinExistence type="predicted"/>
<gene>
    <name evidence="3" type="ORF">RM877_02795</name>
</gene>
<evidence type="ECO:0000313" key="4">
    <source>
        <dbReference type="Proteomes" id="UP001183535"/>
    </source>
</evidence>
<feature type="signal peptide" evidence="2">
    <location>
        <begin position="1"/>
        <end position="27"/>
    </location>
</feature>
<keyword evidence="2" id="KW-0732">Signal</keyword>
<dbReference type="RefSeq" id="WP_093831018.1">
    <property type="nucleotide sequence ID" value="NZ_JAVRES010000001.1"/>
</dbReference>
<evidence type="ECO:0000313" key="3">
    <source>
        <dbReference type="EMBL" id="MDT0433602.1"/>
    </source>
</evidence>
<feature type="compositionally biased region" description="Polar residues" evidence="1">
    <location>
        <begin position="56"/>
        <end position="68"/>
    </location>
</feature>
<evidence type="ECO:0000256" key="2">
    <source>
        <dbReference type="SAM" id="SignalP"/>
    </source>
</evidence>
<organism evidence="3 4">
    <name type="scientific">Streptomyces doudnae</name>
    <dbReference type="NCBI Taxonomy" id="3075536"/>
    <lineage>
        <taxon>Bacteria</taxon>
        <taxon>Bacillati</taxon>
        <taxon>Actinomycetota</taxon>
        <taxon>Actinomycetes</taxon>
        <taxon>Kitasatosporales</taxon>
        <taxon>Streptomycetaceae</taxon>
        <taxon>Streptomyces</taxon>
    </lineage>
</organism>
<protein>
    <recommendedName>
        <fullName evidence="5">LppX_LprAFG lipoprotein</fullName>
    </recommendedName>
</protein>
<evidence type="ECO:0000256" key="1">
    <source>
        <dbReference type="SAM" id="MobiDB-lite"/>
    </source>
</evidence>
<feature type="region of interest" description="Disordered" evidence="1">
    <location>
        <begin position="30"/>
        <end position="69"/>
    </location>
</feature>
<dbReference type="AlphaFoldDB" id="A0ABD5EGW4"/>
<dbReference type="InterPro" id="IPR029046">
    <property type="entry name" value="LolA/LolB/LppX"/>
</dbReference>
<dbReference type="Gene3D" id="2.50.20.20">
    <property type="match status" value="1"/>
</dbReference>
<dbReference type="PROSITE" id="PS51257">
    <property type="entry name" value="PROKAR_LIPOPROTEIN"/>
    <property type="match status" value="1"/>
</dbReference>
<comment type="caution">
    <text evidence="3">The sequence shown here is derived from an EMBL/GenBank/DDBJ whole genome shotgun (WGS) entry which is preliminary data.</text>
</comment>
<feature type="chain" id="PRO_5044758042" description="LppX_LprAFG lipoprotein" evidence="2">
    <location>
        <begin position="28"/>
        <end position="294"/>
    </location>
</feature>
<name>A0ABD5EGW4_9ACTN</name>
<dbReference type="SUPFAM" id="SSF89392">
    <property type="entry name" value="Prokaryotic lipoproteins and lipoprotein localization factors"/>
    <property type="match status" value="1"/>
</dbReference>
<sequence length="294" mass="30265">MTASAKKRASRATTYGAAGLLAVAALAGCGSGSGDDKDASSSKDTTSGSAEGSPAQVVQATNSKTTGAGSARVKISTAVALGGKSETITGAGVMDFADGTSQLTMGQSGKNLEQRVVDKTLYQKPPEGTGGLPGGKTWLKIDLKKLAASGATGSDRASDPADTFAYSKSLSTKDAKKIGEENVGGVDTTHYRVLLDIDKLAKGDEQKAEKLRETLGESVPVDLWVDGKGLTRRQQIETTVKAPQSGSSSDKAETKVKVVMDFSDFGTDVNVEAPPAADTADMTDKLIQLNPQKS</sequence>
<dbReference type="EMBL" id="JAVRES010000001">
    <property type="protein sequence ID" value="MDT0433602.1"/>
    <property type="molecule type" value="Genomic_DNA"/>
</dbReference>
<evidence type="ECO:0008006" key="5">
    <source>
        <dbReference type="Google" id="ProtNLM"/>
    </source>
</evidence>
<dbReference type="Proteomes" id="UP001183535">
    <property type="component" value="Unassembled WGS sequence"/>
</dbReference>
<reference evidence="4" key="1">
    <citation type="submission" date="2023-07" db="EMBL/GenBank/DDBJ databases">
        <title>30 novel species of actinomycetes from the DSMZ collection.</title>
        <authorList>
            <person name="Nouioui I."/>
        </authorList>
    </citation>
    <scope>NUCLEOTIDE SEQUENCE [LARGE SCALE GENOMIC DNA]</scope>
    <source>
        <strain evidence="4">DSM 41981</strain>
    </source>
</reference>
<feature type="region of interest" description="Disordered" evidence="1">
    <location>
        <begin position="273"/>
        <end position="294"/>
    </location>
</feature>
<accession>A0ABD5EGW4</accession>